<organism evidence="2">
    <name type="scientific">Echinostoma caproni</name>
    <dbReference type="NCBI Taxonomy" id="27848"/>
    <lineage>
        <taxon>Eukaryota</taxon>
        <taxon>Metazoa</taxon>
        <taxon>Spiralia</taxon>
        <taxon>Lophotrochozoa</taxon>
        <taxon>Platyhelminthes</taxon>
        <taxon>Trematoda</taxon>
        <taxon>Digenea</taxon>
        <taxon>Plagiorchiida</taxon>
        <taxon>Echinostomata</taxon>
        <taxon>Echinostomatoidea</taxon>
        <taxon>Echinostomatidae</taxon>
        <taxon>Echinostoma</taxon>
    </lineage>
</organism>
<dbReference type="WBParaSite" id="ECPE_0000628701-mRNA-1">
    <property type="protein sequence ID" value="ECPE_0000628701-mRNA-1"/>
    <property type="gene ID" value="ECPE_0000628701"/>
</dbReference>
<evidence type="ECO:0000256" key="1">
    <source>
        <dbReference type="SAM" id="MobiDB-lite"/>
    </source>
</evidence>
<dbReference type="AlphaFoldDB" id="A0A183AH39"/>
<feature type="compositionally biased region" description="Polar residues" evidence="1">
    <location>
        <begin position="70"/>
        <end position="85"/>
    </location>
</feature>
<reference evidence="2" key="1">
    <citation type="submission" date="2016-06" db="UniProtKB">
        <authorList>
            <consortium name="WormBaseParasite"/>
        </authorList>
    </citation>
    <scope>IDENTIFICATION</scope>
</reference>
<feature type="region of interest" description="Disordered" evidence="1">
    <location>
        <begin position="65"/>
        <end position="85"/>
    </location>
</feature>
<name>A0A183AH39_9TREM</name>
<sequence>LGIICDATSTHVMLELHSQFRKVPVARENVALLDSGGRIIDTQYAATTPRITPMREMRTPQIAYGAQTPHAASTTPRGDSTPLPNSFNAGLATPRLSNLDDPMTPSSINVCQEIQNYRGREINEELDVVVPPYLFDRRILRSIELKNMNYLQSYIRQCPRNIERYFFLETVSSISPIIRSIVVSNLLGYAFLYRATPCVKYLLELGSDPFQPAYFIDWASYNENQRKVMLYEAPNIILISGSIHENHRADCISMLSFLRSMDVELHLPITLRRQQFESPNEPVSATVRYNDTWECWEKEIEKRGGEDLAKSKGFMRELKTIVKSLHDDEVNALSLILPQLHSAYNHLPALKLGVNELRNALSVFIENIASNPHLSETHRRTILEHCLDHSIEVFDILVMKFDSQVPKFVAVPEFAIRIPPTVLTVIESRLFARHLIALVDNQERLFAFLDSCFTLNSDYLIRLLIALFELVTPTDKVAAHATQWFTQALANDDRVRIILSKQDPVRVRELCIRHPRLLELFLPISDEKIPIRKYFFD</sequence>
<accession>A0A183AH39</accession>
<proteinExistence type="predicted"/>
<evidence type="ECO:0000313" key="2">
    <source>
        <dbReference type="WBParaSite" id="ECPE_0000628701-mRNA-1"/>
    </source>
</evidence>
<protein>
    <submittedName>
        <fullName evidence="2">ANK_REP_REGION domain-containing protein</fullName>
    </submittedName>
</protein>